<evidence type="ECO:0000256" key="4">
    <source>
        <dbReference type="ARBA" id="ARBA00023134"/>
    </source>
</evidence>
<keyword evidence="4" id="KW-0342">GTP-binding</keyword>
<organism evidence="7 8">
    <name type="scientific">Pseudoclavibacter albus</name>
    <dbReference type="NCBI Taxonomy" id="272241"/>
    <lineage>
        <taxon>Bacteria</taxon>
        <taxon>Bacillati</taxon>
        <taxon>Actinomycetota</taxon>
        <taxon>Actinomycetes</taxon>
        <taxon>Micrococcales</taxon>
        <taxon>Microbacteriaceae</taxon>
        <taxon>Pseudoclavibacter</taxon>
    </lineage>
</organism>
<dbReference type="PANTHER" id="PTHR10465">
    <property type="entry name" value="TRANSMEMBRANE GTPASE FZO1"/>
    <property type="match status" value="1"/>
</dbReference>
<dbReference type="Proteomes" id="UP001525379">
    <property type="component" value="Unassembled WGS sequence"/>
</dbReference>
<comment type="subcellular location">
    <subcellularLocation>
        <location evidence="1">Membrane</location>
    </subcellularLocation>
</comment>
<dbReference type="InterPro" id="IPR027417">
    <property type="entry name" value="P-loop_NTPase"/>
</dbReference>
<sequence>MTGASGHDVHARMRWSLHALCDAVDRFGGPPARPITAEVRRTLDEKIRVAVVGRVKAGKSTLVNALIGKRVAPTSERECTKITTHYRFGSPERGELVLRDGKRLELPLDGGSLPEDLPVDVTEVAHAVIWLQVDSLEDIILIDTPGLATTTTENEETTRRALLGHDGARQADALLYVFHNVPYLDDVSFLQEWATVTDKPGESAASAIGILSHADQVGGSPWGDDDPIELAKKQATGIAKLHGAQLGTVIPVAGLMAASAATGLIRERDARTLAKLADVDDFDLELRDPNDTDAEFAGVSGTEVQNLVGLVGEYGLRYGRSVASEGSRAVSEWLRERSGIETLERSLRERYIARSHFVKARSSLNTLERLAWSWGAPPKLKELVSEARLREEFHPLRELDALERLAAVAPHHELVQLLDLQLSARDDAERIGVPGASPDAVSKAALMRVAQARRAMLVTSAPIVQHACRTLERSFTIIARRNQQQ</sequence>
<feature type="domain" description="Dynamin N-terminal" evidence="6">
    <location>
        <begin position="49"/>
        <end position="178"/>
    </location>
</feature>
<evidence type="ECO:0000313" key="8">
    <source>
        <dbReference type="Proteomes" id="UP001525379"/>
    </source>
</evidence>
<keyword evidence="3" id="KW-0378">Hydrolase</keyword>
<name>A0ABT2HWU2_9MICO</name>
<comment type="caution">
    <text evidence="7">The sequence shown here is derived from an EMBL/GenBank/DDBJ whole genome shotgun (WGS) entry which is preliminary data.</text>
</comment>
<keyword evidence="2" id="KW-0547">Nucleotide-binding</keyword>
<dbReference type="EMBL" id="JALXSQ010000016">
    <property type="protein sequence ID" value="MCT2042786.1"/>
    <property type="molecule type" value="Genomic_DNA"/>
</dbReference>
<dbReference type="PANTHER" id="PTHR10465:SF0">
    <property type="entry name" value="SARCALUMENIN"/>
    <property type="match status" value="1"/>
</dbReference>
<keyword evidence="8" id="KW-1185">Reference proteome</keyword>
<evidence type="ECO:0000256" key="5">
    <source>
        <dbReference type="ARBA" id="ARBA00023136"/>
    </source>
</evidence>
<dbReference type="InterPro" id="IPR045063">
    <property type="entry name" value="Dynamin_N"/>
</dbReference>
<evidence type="ECO:0000256" key="2">
    <source>
        <dbReference type="ARBA" id="ARBA00022741"/>
    </source>
</evidence>
<dbReference type="Pfam" id="PF00350">
    <property type="entry name" value="Dynamin_N"/>
    <property type="match status" value="1"/>
</dbReference>
<keyword evidence="5" id="KW-0472">Membrane</keyword>
<evidence type="ECO:0000256" key="3">
    <source>
        <dbReference type="ARBA" id="ARBA00022801"/>
    </source>
</evidence>
<protein>
    <submittedName>
        <fullName evidence="7">Dynamin family protein</fullName>
    </submittedName>
</protein>
<dbReference type="InterPro" id="IPR027094">
    <property type="entry name" value="Mitofusin_fam"/>
</dbReference>
<proteinExistence type="predicted"/>
<accession>A0ABT2HWU2</accession>
<gene>
    <name evidence="7" type="ORF">M3D15_05490</name>
</gene>
<dbReference type="RefSeq" id="WP_206394459.1">
    <property type="nucleotide sequence ID" value="NZ_JAFDPW010000001.1"/>
</dbReference>
<evidence type="ECO:0000256" key="1">
    <source>
        <dbReference type="ARBA" id="ARBA00004370"/>
    </source>
</evidence>
<evidence type="ECO:0000313" key="7">
    <source>
        <dbReference type="EMBL" id="MCT2042786.1"/>
    </source>
</evidence>
<evidence type="ECO:0000259" key="6">
    <source>
        <dbReference type="Pfam" id="PF00350"/>
    </source>
</evidence>
<dbReference type="SUPFAM" id="SSF52540">
    <property type="entry name" value="P-loop containing nucleoside triphosphate hydrolases"/>
    <property type="match status" value="1"/>
</dbReference>
<reference evidence="7 8" key="1">
    <citation type="submission" date="2022-04" db="EMBL/GenBank/DDBJ databases">
        <title>Human microbiome associated bacterial genomes.</title>
        <authorList>
            <person name="Sandstrom S."/>
            <person name="Salamzade R."/>
            <person name="Kalan L.R."/>
        </authorList>
    </citation>
    <scope>NUCLEOTIDE SEQUENCE [LARGE SCALE GENOMIC DNA]</scope>
    <source>
        <strain evidence="8">p3-SID1799</strain>
    </source>
</reference>
<dbReference type="Gene3D" id="3.40.50.300">
    <property type="entry name" value="P-loop containing nucleotide triphosphate hydrolases"/>
    <property type="match status" value="1"/>
</dbReference>